<proteinExistence type="inferred from homology"/>
<dbReference type="InterPro" id="IPR020568">
    <property type="entry name" value="Ribosomal_Su5_D2-typ_SF"/>
</dbReference>
<dbReference type="Pfam" id="PF03725">
    <property type="entry name" value="RNase_PH_C"/>
    <property type="match status" value="1"/>
</dbReference>
<dbReference type="EMBL" id="CAUEEQ010043482">
    <property type="protein sequence ID" value="CAJ0957308.1"/>
    <property type="molecule type" value="Genomic_DNA"/>
</dbReference>
<evidence type="ECO:0000256" key="1">
    <source>
        <dbReference type="ARBA" id="ARBA00006678"/>
    </source>
</evidence>
<dbReference type="InterPro" id="IPR027408">
    <property type="entry name" value="PNPase/RNase_PH_dom_sf"/>
</dbReference>
<evidence type="ECO:0000259" key="3">
    <source>
        <dbReference type="Pfam" id="PF03725"/>
    </source>
</evidence>
<dbReference type="InterPro" id="IPR050080">
    <property type="entry name" value="RNase_PH"/>
</dbReference>
<evidence type="ECO:0000259" key="2">
    <source>
        <dbReference type="Pfam" id="PF01138"/>
    </source>
</evidence>
<sequence>MSNLEQCKISLQIHSSLAKTLQFVVVDCQYSMATYSTSKRKRRPHGDCTSIEMTLHLKQTFEATILTQLHPRSQIYIYVQILQADGSNYCTCVNAAILAVIVVGIPMWDYMCTSSASFIENTPLADLSYVEESAGGSHLFLALLPKSEQITLLEMNLRLHEDHLE</sequence>
<dbReference type="Proteomes" id="UP001176940">
    <property type="component" value="Unassembled WGS sequence"/>
</dbReference>
<dbReference type="InterPro" id="IPR015847">
    <property type="entry name" value="ExoRNase_PH_dom2"/>
</dbReference>
<dbReference type="Pfam" id="PF01138">
    <property type="entry name" value="RNase_PH"/>
    <property type="match status" value="1"/>
</dbReference>
<organism evidence="4 5">
    <name type="scientific">Ranitomeya imitator</name>
    <name type="common">mimic poison frog</name>
    <dbReference type="NCBI Taxonomy" id="111125"/>
    <lineage>
        <taxon>Eukaryota</taxon>
        <taxon>Metazoa</taxon>
        <taxon>Chordata</taxon>
        <taxon>Craniata</taxon>
        <taxon>Vertebrata</taxon>
        <taxon>Euteleostomi</taxon>
        <taxon>Amphibia</taxon>
        <taxon>Batrachia</taxon>
        <taxon>Anura</taxon>
        <taxon>Neobatrachia</taxon>
        <taxon>Hyloidea</taxon>
        <taxon>Dendrobatidae</taxon>
        <taxon>Dendrobatinae</taxon>
        <taxon>Ranitomeya</taxon>
    </lineage>
</organism>
<dbReference type="SUPFAM" id="SSF55666">
    <property type="entry name" value="Ribonuclease PH domain 2-like"/>
    <property type="match status" value="1"/>
</dbReference>
<comment type="caution">
    <text evidence="4">The sequence shown here is derived from an EMBL/GenBank/DDBJ whole genome shotgun (WGS) entry which is preliminary data.</text>
</comment>
<reference evidence="4" key="1">
    <citation type="submission" date="2023-07" db="EMBL/GenBank/DDBJ databases">
        <authorList>
            <person name="Stuckert A."/>
        </authorList>
    </citation>
    <scope>NUCLEOTIDE SEQUENCE</scope>
</reference>
<dbReference type="SUPFAM" id="SSF54211">
    <property type="entry name" value="Ribosomal protein S5 domain 2-like"/>
    <property type="match status" value="1"/>
</dbReference>
<protein>
    <submittedName>
        <fullName evidence="4">Uncharacterized protein</fullName>
    </submittedName>
</protein>
<dbReference type="InterPro" id="IPR036345">
    <property type="entry name" value="ExoRNase_PH_dom2_sf"/>
</dbReference>
<name>A0ABN9M2I9_9NEOB</name>
<dbReference type="InterPro" id="IPR001247">
    <property type="entry name" value="ExoRNase_PH_dom1"/>
</dbReference>
<dbReference type="PANTHER" id="PTHR11953:SF0">
    <property type="entry name" value="EXOSOME COMPLEX COMPONENT RRP41"/>
    <property type="match status" value="1"/>
</dbReference>
<dbReference type="PANTHER" id="PTHR11953">
    <property type="entry name" value="EXOSOME COMPLEX COMPONENT"/>
    <property type="match status" value="1"/>
</dbReference>
<gene>
    <name evidence="4" type="ORF">RIMI_LOCUS15878387</name>
</gene>
<feature type="domain" description="Exoribonuclease phosphorolytic" evidence="3">
    <location>
        <begin position="109"/>
        <end position="165"/>
    </location>
</feature>
<feature type="domain" description="Exoribonuclease phosphorolytic" evidence="2">
    <location>
        <begin position="7"/>
        <end position="106"/>
    </location>
</feature>
<dbReference type="Gene3D" id="3.30.230.70">
    <property type="entry name" value="GHMP Kinase, N-terminal domain"/>
    <property type="match status" value="1"/>
</dbReference>
<keyword evidence="5" id="KW-1185">Reference proteome</keyword>
<comment type="similarity">
    <text evidence="1">Belongs to the RNase PH family.</text>
</comment>
<evidence type="ECO:0000313" key="5">
    <source>
        <dbReference type="Proteomes" id="UP001176940"/>
    </source>
</evidence>
<accession>A0ABN9M2I9</accession>
<evidence type="ECO:0000313" key="4">
    <source>
        <dbReference type="EMBL" id="CAJ0957308.1"/>
    </source>
</evidence>